<gene>
    <name evidence="2" type="ORF">E1956_39695</name>
</gene>
<dbReference type="OrthoDB" id="3186544at2"/>
<dbReference type="RefSeq" id="WP_134758770.1">
    <property type="nucleotide sequence ID" value="NZ_CP038151.1"/>
</dbReference>
<dbReference type="SUPFAM" id="SSF46785">
    <property type="entry name" value="Winged helix' DNA-binding domain"/>
    <property type="match status" value="1"/>
</dbReference>
<dbReference type="PANTHER" id="PTHR43252:SF2">
    <property type="entry name" value="TRANSCRIPTION REGULATOR, PADR-LIKE FAMILY"/>
    <property type="match status" value="1"/>
</dbReference>
<protein>
    <submittedName>
        <fullName evidence="2">PadR family transcriptional regulator</fullName>
    </submittedName>
</protein>
<dbReference type="EMBL" id="CP038151">
    <property type="protein sequence ID" value="QBR03273.1"/>
    <property type="molecule type" value="Genomic_DNA"/>
</dbReference>
<dbReference type="Gene3D" id="1.10.10.10">
    <property type="entry name" value="Winged helix-like DNA-binding domain superfamily/Winged helix DNA-binding domain"/>
    <property type="match status" value="1"/>
</dbReference>
<dbReference type="KEGG" id="ppai:E1956_39695"/>
<organism evidence="2 3">
    <name type="scientific">Paraburkholderia pallida</name>
    <dbReference type="NCBI Taxonomy" id="2547399"/>
    <lineage>
        <taxon>Bacteria</taxon>
        <taxon>Pseudomonadati</taxon>
        <taxon>Pseudomonadota</taxon>
        <taxon>Betaproteobacteria</taxon>
        <taxon>Burkholderiales</taxon>
        <taxon>Burkholderiaceae</taxon>
        <taxon>Paraburkholderia</taxon>
    </lineage>
</organism>
<keyword evidence="3" id="KW-1185">Reference proteome</keyword>
<evidence type="ECO:0000313" key="3">
    <source>
        <dbReference type="Proteomes" id="UP000295727"/>
    </source>
</evidence>
<dbReference type="Proteomes" id="UP000295727">
    <property type="component" value="Chromosome 4"/>
</dbReference>
<evidence type="ECO:0000313" key="2">
    <source>
        <dbReference type="EMBL" id="QBR03273.1"/>
    </source>
</evidence>
<proteinExistence type="predicted"/>
<dbReference type="Pfam" id="PF03551">
    <property type="entry name" value="PadR"/>
    <property type="match status" value="1"/>
</dbReference>
<dbReference type="InterPro" id="IPR005149">
    <property type="entry name" value="Tscrpt_reg_PadR_N"/>
</dbReference>
<dbReference type="AlphaFoldDB" id="A0A4V1B0M3"/>
<feature type="domain" description="Transcription regulator PadR N-terminal" evidence="1">
    <location>
        <begin position="23"/>
        <end position="95"/>
    </location>
</feature>
<dbReference type="InterPro" id="IPR036390">
    <property type="entry name" value="WH_DNA-bd_sf"/>
</dbReference>
<dbReference type="PANTHER" id="PTHR43252">
    <property type="entry name" value="TRANSCRIPTIONAL REGULATOR YQJI"/>
    <property type="match status" value="1"/>
</dbReference>
<reference evidence="2 3" key="1">
    <citation type="submission" date="2019-03" db="EMBL/GenBank/DDBJ databases">
        <title>Paraburkholderia sp. 7MH5, isolated from subtropical forest soil.</title>
        <authorList>
            <person name="Gao Z.-H."/>
            <person name="Qiu L.-H."/>
        </authorList>
    </citation>
    <scope>NUCLEOTIDE SEQUENCE [LARGE SCALE GENOMIC DNA]</scope>
    <source>
        <strain evidence="2 3">7MH5</strain>
    </source>
</reference>
<accession>A0A4V1B0M3</accession>
<dbReference type="InterPro" id="IPR036388">
    <property type="entry name" value="WH-like_DNA-bd_sf"/>
</dbReference>
<name>A0A4V1B0M3_9BURK</name>
<sequence length="196" mass="22141">MSTIQNTSHVEAPVRLSPISYVVLGVIGLRGPSTPYQLKQAVERSVRYFWPFPHSQLYGEPERLAGAGLLDQEVEEGGRRRRVYSLTSSGQQALENWLKTPPGEVFEMRDMAVLQLVFSEFASTAELVKLAEDQVRLYQERLAVYQTIIEYNEGREWAARRMAPLDLGVRMATACLEFWSDIAANPPPGREPSLSR</sequence>
<evidence type="ECO:0000259" key="1">
    <source>
        <dbReference type="Pfam" id="PF03551"/>
    </source>
</evidence>